<dbReference type="Proteomes" id="UP000198940">
    <property type="component" value="Unassembled WGS sequence"/>
</dbReference>
<comment type="caution">
    <text evidence="3">The sequence shown here is derived from an EMBL/GenBank/DDBJ whole genome shotgun (WGS) entry which is preliminary data.</text>
</comment>
<keyword evidence="5" id="KW-1185">Reference proteome</keyword>
<evidence type="ECO:0000313" key="2">
    <source>
        <dbReference type="EMBL" id="SFC41314.1"/>
    </source>
</evidence>
<evidence type="ECO:0000313" key="5">
    <source>
        <dbReference type="Proteomes" id="UP000198940"/>
    </source>
</evidence>
<keyword evidence="1" id="KW-0812">Transmembrane</keyword>
<protein>
    <submittedName>
        <fullName evidence="3">Uncharacterized protein</fullName>
    </submittedName>
</protein>
<name>A0A1M7BI92_9FLAO</name>
<organism evidence="3 4">
    <name type="scientific">Flagellimonas taeanensis</name>
    <dbReference type="NCBI Taxonomy" id="1005926"/>
    <lineage>
        <taxon>Bacteria</taxon>
        <taxon>Pseudomonadati</taxon>
        <taxon>Bacteroidota</taxon>
        <taxon>Flavobacteriia</taxon>
        <taxon>Flavobacteriales</taxon>
        <taxon>Flavobacteriaceae</taxon>
        <taxon>Flagellimonas</taxon>
    </lineage>
</organism>
<keyword evidence="1" id="KW-0472">Membrane</keyword>
<keyword evidence="1" id="KW-1133">Transmembrane helix</keyword>
<dbReference type="EMBL" id="FOKU01000010">
    <property type="protein sequence ID" value="SFC41314.1"/>
    <property type="molecule type" value="Genomic_DNA"/>
</dbReference>
<evidence type="ECO:0000313" key="4">
    <source>
        <dbReference type="Proteomes" id="UP000184031"/>
    </source>
</evidence>
<sequence>MTFSELYNDLPLMGFLWVVLYTYLGILRIKRLLRLPFLLVIILIGLIPGIWFVLPIFAIFELTMQIMRILIRSGWV</sequence>
<gene>
    <name evidence="2" type="ORF">SAMN04487891_110178</name>
    <name evidence="3" type="ORF">SAMN05216293_3740</name>
</gene>
<dbReference type="AlphaFoldDB" id="A0A1M7BI92"/>
<proteinExistence type="predicted"/>
<feature type="transmembrane region" description="Helical" evidence="1">
    <location>
        <begin position="12"/>
        <end position="29"/>
    </location>
</feature>
<reference evidence="3 4" key="1">
    <citation type="submission" date="2016-11" db="EMBL/GenBank/DDBJ databases">
        <authorList>
            <person name="Varghese N."/>
            <person name="Submissions S."/>
        </authorList>
    </citation>
    <scope>NUCLEOTIDE SEQUENCE [LARGE SCALE GENOMIC DNA]</scope>
    <source>
        <strain evidence="3 4">CGMCC 1.12174</strain>
        <strain evidence="2 5">DSM 26351</strain>
    </source>
</reference>
<evidence type="ECO:0000256" key="1">
    <source>
        <dbReference type="SAM" id="Phobius"/>
    </source>
</evidence>
<dbReference type="STRING" id="1055723.SAMN05216293_3740"/>
<accession>A0A1M7BI92</accession>
<dbReference type="Proteomes" id="UP000184031">
    <property type="component" value="Unassembled WGS sequence"/>
</dbReference>
<dbReference type="EMBL" id="FRAT01000011">
    <property type="protein sequence ID" value="SHL54690.1"/>
    <property type="molecule type" value="Genomic_DNA"/>
</dbReference>
<feature type="transmembrane region" description="Helical" evidence="1">
    <location>
        <begin position="36"/>
        <end position="60"/>
    </location>
</feature>
<evidence type="ECO:0000313" key="3">
    <source>
        <dbReference type="EMBL" id="SHL54690.1"/>
    </source>
</evidence>